<dbReference type="RefSeq" id="XP_068363479.1">
    <property type="nucleotide sequence ID" value="XM_068501429.1"/>
</dbReference>
<dbReference type="GO" id="GO:0048487">
    <property type="term" value="F:beta-tubulin binding"/>
    <property type="evidence" value="ECO:0007669"/>
    <property type="project" value="TreeGrafter"/>
</dbReference>
<dbReference type="Proteomes" id="UP000179807">
    <property type="component" value="Unassembled WGS sequence"/>
</dbReference>
<evidence type="ECO:0000259" key="4">
    <source>
        <dbReference type="Pfam" id="PF15927"/>
    </source>
</evidence>
<evidence type="ECO:0000313" key="5">
    <source>
        <dbReference type="EMBL" id="OHT10343.1"/>
    </source>
</evidence>
<feature type="domain" description="CASC1 C-terminal" evidence="3">
    <location>
        <begin position="382"/>
        <end position="437"/>
    </location>
</feature>
<feature type="region of interest" description="Disordered" evidence="2">
    <location>
        <begin position="1"/>
        <end position="96"/>
    </location>
</feature>
<dbReference type="PANTHER" id="PTHR20929">
    <property type="entry name" value="LUNG ADENOMA SUSCEPTIBILITY 1-RELATED"/>
    <property type="match status" value="1"/>
</dbReference>
<dbReference type="VEuPathDB" id="TrichDB:TRFO_20485"/>
<comment type="caution">
    <text evidence="5">The sequence shown here is derived from an EMBL/GenBank/DDBJ whole genome shotgun (WGS) entry which is preliminary data.</text>
</comment>
<evidence type="ECO:0000256" key="1">
    <source>
        <dbReference type="ARBA" id="ARBA00024332"/>
    </source>
</evidence>
<dbReference type="InterPro" id="IPR023247">
    <property type="entry name" value="IC97/Dnai7-like"/>
</dbReference>
<name>A0A1J4KG00_9EUKA</name>
<dbReference type="PRINTS" id="PR02043">
    <property type="entry name" value="CANCERSCCP1"/>
</dbReference>
<dbReference type="PANTHER" id="PTHR20929:SF11">
    <property type="entry name" value="DYNEIN AXONEMAL INTERMEDIATE CHAIN 7"/>
    <property type="match status" value="1"/>
</dbReference>
<dbReference type="AlphaFoldDB" id="A0A1J4KG00"/>
<evidence type="ECO:0000313" key="6">
    <source>
        <dbReference type="Proteomes" id="UP000179807"/>
    </source>
</evidence>
<feature type="compositionally biased region" description="Basic and acidic residues" evidence="2">
    <location>
        <begin position="67"/>
        <end position="96"/>
    </location>
</feature>
<evidence type="ECO:0000259" key="3">
    <source>
        <dbReference type="Pfam" id="PF12366"/>
    </source>
</evidence>
<dbReference type="Pfam" id="PF12366">
    <property type="entry name" value="Casc1_C"/>
    <property type="match status" value="1"/>
</dbReference>
<feature type="domain" description="IC97/Casc1 N-terminal" evidence="4">
    <location>
        <begin position="59"/>
        <end position="262"/>
    </location>
</feature>
<accession>A0A1J4KG00</accession>
<feature type="compositionally biased region" description="Acidic residues" evidence="2">
    <location>
        <begin position="540"/>
        <end position="552"/>
    </location>
</feature>
<dbReference type="EMBL" id="MLAK01000615">
    <property type="protein sequence ID" value="OHT10343.1"/>
    <property type="molecule type" value="Genomic_DNA"/>
</dbReference>
<feature type="compositionally biased region" description="Basic residues" evidence="2">
    <location>
        <begin position="39"/>
        <end position="66"/>
    </location>
</feature>
<proteinExistence type="inferred from homology"/>
<dbReference type="OrthoDB" id="297923at2759"/>
<gene>
    <name evidence="5" type="ORF">TRFO_20485</name>
</gene>
<dbReference type="Pfam" id="PF15927">
    <property type="entry name" value="Casc1_N"/>
    <property type="match status" value="1"/>
</dbReference>
<feature type="region of interest" description="Disordered" evidence="2">
    <location>
        <begin position="540"/>
        <end position="578"/>
    </location>
</feature>
<dbReference type="GeneID" id="94836133"/>
<organism evidence="5 6">
    <name type="scientific">Tritrichomonas foetus</name>
    <dbReference type="NCBI Taxonomy" id="1144522"/>
    <lineage>
        <taxon>Eukaryota</taxon>
        <taxon>Metamonada</taxon>
        <taxon>Parabasalia</taxon>
        <taxon>Tritrichomonadida</taxon>
        <taxon>Tritrichomonadidae</taxon>
        <taxon>Tritrichomonas</taxon>
    </lineage>
</organism>
<dbReference type="GO" id="GO:0008017">
    <property type="term" value="F:microtubule binding"/>
    <property type="evidence" value="ECO:0007669"/>
    <property type="project" value="TreeGrafter"/>
</dbReference>
<dbReference type="GO" id="GO:0005930">
    <property type="term" value="C:axoneme"/>
    <property type="evidence" value="ECO:0007669"/>
    <property type="project" value="TreeGrafter"/>
</dbReference>
<protein>
    <submittedName>
        <fullName evidence="5">Uncharacterized protein</fullName>
    </submittedName>
</protein>
<dbReference type="InterPro" id="IPR022110">
    <property type="entry name" value="CASC1_C"/>
</dbReference>
<feature type="compositionally biased region" description="Polar residues" evidence="2">
    <location>
        <begin position="1"/>
        <end position="18"/>
    </location>
</feature>
<reference evidence="5" key="1">
    <citation type="submission" date="2016-10" db="EMBL/GenBank/DDBJ databases">
        <authorList>
            <person name="Benchimol M."/>
            <person name="Almeida L.G."/>
            <person name="Vasconcelos A.T."/>
            <person name="Perreira-Neves A."/>
            <person name="Rosa I.A."/>
            <person name="Tasca T."/>
            <person name="Bogo M.R."/>
            <person name="de Souza W."/>
        </authorList>
    </citation>
    <scope>NUCLEOTIDE SEQUENCE [LARGE SCALE GENOMIC DNA]</scope>
    <source>
        <strain evidence="5">K</strain>
    </source>
</reference>
<feature type="compositionally biased region" description="Basic and acidic residues" evidence="2">
    <location>
        <begin position="21"/>
        <end position="31"/>
    </location>
</feature>
<keyword evidence="6" id="KW-1185">Reference proteome</keyword>
<sequence>MSSNQIGEISIAPPSTDTGAPEDKPETKEETAPASKPATGKKGKRSKSPKKPKKKKLSKKERARLKREKEEQERLEQERREAELRDQREREYEQKKREEQQQRLLEEDNYIHKLRDQRIEDGKKIRSAKAQTDDWEIFKQCDHFYDVRSQSDVNTFITQWREIDETDLQTLFDRIKQSHTILNQLKSIMEIAEVARENSEYERCKRQIQEIHDLINQKMEQITVRHLVFSDKFAGAKNEVQVSAQADGKIFGMWVNLSKNPRIKEIEFPGLTVEIPKSVAMTSLAIRMMMSPEKPFNEEYLFLNKIILCDFLQLPTPPKRIGTMTLRQSPNRNALVNITYPLRNVNTAQPPLNFKVTVEPEFFTDYVKDATVVMINNDTVSGQHISKVSLDPETNTVNFSSMNVGIFGIAVPRYCQFPLRLWEITSLSETSIEIYIKTNQGIELAIVVDGEGLCSMEAPFEFQGLTPVSAVEFLQEKGINIVAPKQCEGLNPKTPELEAVLNQGIADTVTGFMVSWSKWNEMLPPDRAMLIMREMKTFDEPSDEYEDADGPEPEAPANGGDAPEGGEEAQQPEKPPKHKNVMKCILAKANHITEVPYTEDQYECNMKPIDDASIHQHIFPMFFEKASKEVQDRVKSAPSFLCDSALYFFNQLRLFSMTKAETES</sequence>
<evidence type="ECO:0000256" key="2">
    <source>
        <dbReference type="SAM" id="MobiDB-lite"/>
    </source>
</evidence>
<dbReference type="InterPro" id="IPR031826">
    <property type="entry name" value="IC97/Casc1_N"/>
</dbReference>
<comment type="similarity">
    <text evidence="1">Belongs to the DNAI7 family.</text>
</comment>